<evidence type="ECO:0000313" key="5">
    <source>
        <dbReference type="EMBL" id="KAJ1100913.1"/>
    </source>
</evidence>
<dbReference type="GO" id="GO:0005634">
    <property type="term" value="C:nucleus"/>
    <property type="evidence" value="ECO:0007669"/>
    <property type="project" value="TreeGrafter"/>
</dbReference>
<keyword evidence="3" id="KW-0862">Zinc</keyword>
<comment type="caution">
    <text evidence="5">The sequence shown here is derived from an EMBL/GenBank/DDBJ whole genome shotgun (WGS) entry which is preliminary data.</text>
</comment>
<organism evidence="5 6">
    <name type="scientific">Pleurodeles waltl</name>
    <name type="common">Iberian ribbed newt</name>
    <dbReference type="NCBI Taxonomy" id="8319"/>
    <lineage>
        <taxon>Eukaryota</taxon>
        <taxon>Metazoa</taxon>
        <taxon>Chordata</taxon>
        <taxon>Craniata</taxon>
        <taxon>Vertebrata</taxon>
        <taxon>Euteleostomi</taxon>
        <taxon>Amphibia</taxon>
        <taxon>Batrachia</taxon>
        <taxon>Caudata</taxon>
        <taxon>Salamandroidea</taxon>
        <taxon>Salamandridae</taxon>
        <taxon>Pleurodelinae</taxon>
        <taxon>Pleurodeles</taxon>
    </lineage>
</organism>
<evidence type="ECO:0000313" key="6">
    <source>
        <dbReference type="Proteomes" id="UP001066276"/>
    </source>
</evidence>
<dbReference type="AlphaFoldDB" id="A0AAV7MC07"/>
<evidence type="ECO:0000256" key="3">
    <source>
        <dbReference type="ARBA" id="ARBA00022833"/>
    </source>
</evidence>
<dbReference type="GO" id="GO:0008270">
    <property type="term" value="F:zinc ion binding"/>
    <property type="evidence" value="ECO:0007669"/>
    <property type="project" value="UniProtKB-KW"/>
</dbReference>
<proteinExistence type="predicted"/>
<evidence type="ECO:0000256" key="1">
    <source>
        <dbReference type="ARBA" id="ARBA00022723"/>
    </source>
</evidence>
<dbReference type="PANTHER" id="PTHR17614:SF12">
    <property type="entry name" value="ZINC FINGER PROTEIN 804B"/>
    <property type="match status" value="1"/>
</dbReference>
<dbReference type="InterPro" id="IPR052445">
    <property type="entry name" value="ZnF-G_patch_domain"/>
</dbReference>
<sequence length="573" mass="62879">MKIVKLSLDFVLRSASRPSRCFPSSKNPHHNARLKELKQREFARNVASKSWKDERKQEKALKRLHQLAELRKQSECVSRGGPIFQTPRIAIGNQLQAGIFTDNTGSGPSARLIVTCEGHNAPSKIAEKQQKFTLAVGNQVLQPLPNGNKVNHRAGVSFCFSKKAQLKLESSASVFNDSLEEASDGKAPYSLKEKHAADIPRSQALLVDDPTKNHHTISLTPEVQVGSTVPIKTPADMKDIPVEQDSLNKTPELTGVHLISNHKAKIHFSDVNGFGSATEADNANAAKVTGWSLGINEPLQCQTMIFPNQQNDCNKHSYTLLTENPDEISTEKPNTDRQEAQMDCSVNLLKTATDLKSAESVNKNEDTPMNDSMKNEVTPNALPFLHVISKDGHTVLQWPTELVLFTKTQPSISYGCNPLYFDFKLSRKITDVKDSVNNNNGHGDGSFQAKTVIESEAPGLSKDEHISFKQDYKSIEPKTKCSPNKLSPLNFEQDTNDKERGPVENVQSLNEKTSALSPNLKFSEKETQGMIVMDIAFQGTGGSPVLKGLHLADTLPTQKAPLAVPQPVAAALA</sequence>
<evidence type="ECO:0000256" key="4">
    <source>
        <dbReference type="SAM" id="MobiDB-lite"/>
    </source>
</evidence>
<keyword evidence="6" id="KW-1185">Reference proteome</keyword>
<accession>A0AAV7MC07</accession>
<keyword evidence="1" id="KW-0479">Metal-binding</keyword>
<evidence type="ECO:0000256" key="2">
    <source>
        <dbReference type="ARBA" id="ARBA00022771"/>
    </source>
</evidence>
<keyword evidence="2" id="KW-0863">Zinc-finger</keyword>
<protein>
    <submittedName>
        <fullName evidence="5">Uncharacterized protein</fullName>
    </submittedName>
</protein>
<gene>
    <name evidence="5" type="ORF">NDU88_005988</name>
</gene>
<dbReference type="EMBL" id="JANPWB010000014">
    <property type="protein sequence ID" value="KAJ1100913.1"/>
    <property type="molecule type" value="Genomic_DNA"/>
</dbReference>
<dbReference type="Proteomes" id="UP001066276">
    <property type="component" value="Chromosome 10"/>
</dbReference>
<feature type="region of interest" description="Disordered" evidence="4">
    <location>
        <begin position="477"/>
        <end position="507"/>
    </location>
</feature>
<reference evidence="5" key="1">
    <citation type="journal article" date="2022" name="bioRxiv">
        <title>Sequencing and chromosome-scale assembly of the giantPleurodeles waltlgenome.</title>
        <authorList>
            <person name="Brown T."/>
            <person name="Elewa A."/>
            <person name="Iarovenko S."/>
            <person name="Subramanian E."/>
            <person name="Araus A.J."/>
            <person name="Petzold A."/>
            <person name="Susuki M."/>
            <person name="Suzuki K.-i.T."/>
            <person name="Hayashi T."/>
            <person name="Toyoda A."/>
            <person name="Oliveira C."/>
            <person name="Osipova E."/>
            <person name="Leigh N.D."/>
            <person name="Simon A."/>
            <person name="Yun M.H."/>
        </authorList>
    </citation>
    <scope>NUCLEOTIDE SEQUENCE</scope>
    <source>
        <strain evidence="5">20211129_DDA</strain>
        <tissue evidence="5">Liver</tissue>
    </source>
</reference>
<dbReference type="PANTHER" id="PTHR17614">
    <property type="entry name" value="ZINC FINGER-CONTAINING"/>
    <property type="match status" value="1"/>
</dbReference>
<feature type="compositionally biased region" description="Polar residues" evidence="4">
    <location>
        <begin position="481"/>
        <end position="493"/>
    </location>
</feature>
<name>A0AAV7MC07_PLEWA</name>